<keyword evidence="3" id="KW-0238">DNA-binding</keyword>
<dbReference type="GO" id="GO:0043565">
    <property type="term" value="F:sequence-specific DNA binding"/>
    <property type="evidence" value="ECO:0007669"/>
    <property type="project" value="TreeGrafter"/>
</dbReference>
<dbReference type="Gene3D" id="3.40.190.290">
    <property type="match status" value="1"/>
</dbReference>
<dbReference type="Gene3D" id="1.10.10.10">
    <property type="entry name" value="Winged helix-like DNA-binding domain superfamily/Winged helix DNA-binding domain"/>
    <property type="match status" value="1"/>
</dbReference>
<sequence>MDTLQNMRTFMCVAQTGSFTAAGKQMHLAVPTISRNIAKLEEHLKTRLINRNTRQLILTEAGGRYLTWCRRIISTVDQAEVEARGAMSLPEGRLRLHAMVGVGAHFVVPAIAELRKLHPAITFELTLSNRLPDLLGEGIDIAIIASDRLPDSGYISRQLGKTQSILCASPSYLAANAAPQTPADLIRFDCLQLSVPMTDALEWCFMSGGQTETIQPRPAFLEVDSTEAMVRALESGMGVGILPAFAARPALQEGTLVHVLPDHQLQELNLYAIYAGRDYLDAKIKAFIRTLRRLMP</sequence>
<keyword evidence="4" id="KW-0804">Transcription</keyword>
<dbReference type="GO" id="GO:0006351">
    <property type="term" value="P:DNA-templated transcription"/>
    <property type="evidence" value="ECO:0007669"/>
    <property type="project" value="TreeGrafter"/>
</dbReference>
<dbReference type="PROSITE" id="PS50931">
    <property type="entry name" value="HTH_LYSR"/>
    <property type="match status" value="1"/>
</dbReference>
<dbReference type="GO" id="GO:0003700">
    <property type="term" value="F:DNA-binding transcription factor activity"/>
    <property type="evidence" value="ECO:0007669"/>
    <property type="project" value="InterPro"/>
</dbReference>
<evidence type="ECO:0000256" key="2">
    <source>
        <dbReference type="ARBA" id="ARBA00023015"/>
    </source>
</evidence>
<dbReference type="RefSeq" id="WP_014861977.1">
    <property type="nucleotide sequence ID" value="NZ_CP022561.1"/>
</dbReference>
<evidence type="ECO:0000259" key="5">
    <source>
        <dbReference type="PROSITE" id="PS50931"/>
    </source>
</evidence>
<dbReference type="AlphaFoldDB" id="A0A7D5ZWS7"/>
<dbReference type="EMBL" id="CP059052">
    <property type="protein sequence ID" value="QLJ11780.1"/>
    <property type="molecule type" value="Genomic_DNA"/>
</dbReference>
<proteinExistence type="inferred from homology"/>
<keyword evidence="2" id="KW-0805">Transcription regulation</keyword>
<reference evidence="6 7" key="1">
    <citation type="journal article" date="2009" name="Mikrobiologiia">
        <title>[Phenanthren biodegradation and interaction of Pseudomonas putida BS3701 and Burkholderia sp.BS3702 in plant rhizosphere].</title>
        <authorList>
            <person name="Ovchinnikova A.A."/>
            <person name="Vetrova A.A."/>
            <person name="Filonov A.E."/>
            <person name="Boronin A.M."/>
        </authorList>
    </citation>
    <scope>NUCLEOTIDE SEQUENCE [LARGE SCALE GENOMIC DNA]</scope>
    <source>
        <strain evidence="6 7">BS3701</strain>
    </source>
</reference>
<dbReference type="InterPro" id="IPR000847">
    <property type="entry name" value="LysR_HTH_N"/>
</dbReference>
<name>A0A7D5ZWS7_PSEPU</name>
<evidence type="ECO:0000256" key="3">
    <source>
        <dbReference type="ARBA" id="ARBA00023125"/>
    </source>
</evidence>
<dbReference type="InterPro" id="IPR036388">
    <property type="entry name" value="WH-like_DNA-bd_sf"/>
</dbReference>
<dbReference type="Pfam" id="PF03466">
    <property type="entry name" value="LysR_substrate"/>
    <property type="match status" value="1"/>
</dbReference>
<dbReference type="PANTHER" id="PTHR30537:SF5">
    <property type="entry name" value="HTH-TYPE TRANSCRIPTIONAL ACTIVATOR TTDR-RELATED"/>
    <property type="match status" value="1"/>
</dbReference>
<dbReference type="PANTHER" id="PTHR30537">
    <property type="entry name" value="HTH-TYPE TRANSCRIPTIONAL REGULATOR"/>
    <property type="match status" value="1"/>
</dbReference>
<dbReference type="InterPro" id="IPR005119">
    <property type="entry name" value="LysR_subst-bd"/>
</dbReference>
<dbReference type="InterPro" id="IPR058163">
    <property type="entry name" value="LysR-type_TF_proteobact-type"/>
</dbReference>
<comment type="similarity">
    <text evidence="1">Belongs to the LysR transcriptional regulatory family.</text>
</comment>
<protein>
    <submittedName>
        <fullName evidence="6">LysR family transcriptional regulator</fullName>
    </submittedName>
</protein>
<evidence type="ECO:0000313" key="6">
    <source>
        <dbReference type="EMBL" id="QLJ11780.1"/>
    </source>
</evidence>
<dbReference type="Pfam" id="PF00126">
    <property type="entry name" value="HTH_1"/>
    <property type="match status" value="1"/>
</dbReference>
<dbReference type="CDD" id="cd08422">
    <property type="entry name" value="PBP2_CrgA_like"/>
    <property type="match status" value="1"/>
</dbReference>
<dbReference type="Proteomes" id="UP000510934">
    <property type="component" value="Chromosome"/>
</dbReference>
<feature type="domain" description="HTH lysR-type" evidence="5">
    <location>
        <begin position="1"/>
        <end position="59"/>
    </location>
</feature>
<dbReference type="InterPro" id="IPR036390">
    <property type="entry name" value="WH_DNA-bd_sf"/>
</dbReference>
<dbReference type="SUPFAM" id="SSF46785">
    <property type="entry name" value="Winged helix' DNA-binding domain"/>
    <property type="match status" value="1"/>
</dbReference>
<gene>
    <name evidence="6" type="ORF">H0H12_14950</name>
</gene>
<accession>A0A7D5ZWS7</accession>
<evidence type="ECO:0000256" key="1">
    <source>
        <dbReference type="ARBA" id="ARBA00009437"/>
    </source>
</evidence>
<dbReference type="SUPFAM" id="SSF53850">
    <property type="entry name" value="Periplasmic binding protein-like II"/>
    <property type="match status" value="1"/>
</dbReference>
<evidence type="ECO:0000256" key="4">
    <source>
        <dbReference type="ARBA" id="ARBA00023163"/>
    </source>
</evidence>
<organism evidence="6 7">
    <name type="scientific">Pseudomonas putida</name>
    <name type="common">Arthrobacter siderocapsulatus</name>
    <dbReference type="NCBI Taxonomy" id="303"/>
    <lineage>
        <taxon>Bacteria</taxon>
        <taxon>Pseudomonadati</taxon>
        <taxon>Pseudomonadota</taxon>
        <taxon>Gammaproteobacteria</taxon>
        <taxon>Pseudomonadales</taxon>
        <taxon>Pseudomonadaceae</taxon>
        <taxon>Pseudomonas</taxon>
    </lineage>
</organism>
<dbReference type="FunFam" id="1.10.10.10:FF:000001">
    <property type="entry name" value="LysR family transcriptional regulator"/>
    <property type="match status" value="1"/>
</dbReference>
<evidence type="ECO:0000313" key="7">
    <source>
        <dbReference type="Proteomes" id="UP000510934"/>
    </source>
</evidence>